<keyword evidence="4 5" id="KW-0963">Cytoplasm</keyword>
<protein>
    <recommendedName>
        <fullName evidence="3 5">Regulatory protein RecX</fullName>
    </recommendedName>
</protein>
<reference evidence="8 9" key="1">
    <citation type="submission" date="2018-05" db="EMBL/GenBank/DDBJ databases">
        <title>A metagenomic window into the 2 km-deep terrestrial subsurface aquifer revealed taxonomically and functionally diverse microbial community comprising novel uncultured bacterial lineages.</title>
        <authorList>
            <person name="Kadnikov V.V."/>
            <person name="Mardanov A.V."/>
            <person name="Beletsky A.V."/>
            <person name="Banks D."/>
            <person name="Pimenov N.V."/>
            <person name="Frank Y.A."/>
            <person name="Karnachuk O.V."/>
            <person name="Ravin N.V."/>
        </authorList>
    </citation>
    <scope>NUCLEOTIDE SEQUENCE [LARGE SCALE GENOMIC DNA]</scope>
    <source>
        <strain evidence="8">BY</strain>
    </source>
</reference>
<dbReference type="InterPro" id="IPR053925">
    <property type="entry name" value="RecX_HTH_3rd"/>
</dbReference>
<name>A0A2Z4Y2C8_SUMC1</name>
<dbReference type="HAMAP" id="MF_01114">
    <property type="entry name" value="RecX"/>
    <property type="match status" value="1"/>
</dbReference>
<evidence type="ECO:0000256" key="2">
    <source>
        <dbReference type="ARBA" id="ARBA00009695"/>
    </source>
</evidence>
<dbReference type="EMBL" id="CP030759">
    <property type="protein sequence ID" value="AXA35018.1"/>
    <property type="molecule type" value="Genomic_DNA"/>
</dbReference>
<evidence type="ECO:0000256" key="5">
    <source>
        <dbReference type="HAMAP-Rule" id="MF_01114"/>
    </source>
</evidence>
<dbReference type="Proteomes" id="UP000262583">
    <property type="component" value="Chromosome"/>
</dbReference>
<dbReference type="PANTHER" id="PTHR33602">
    <property type="entry name" value="REGULATORY PROTEIN RECX FAMILY PROTEIN"/>
    <property type="match status" value="1"/>
</dbReference>
<comment type="function">
    <text evidence="5">Modulates RecA activity.</text>
</comment>
<feature type="domain" description="RecX third three-helical" evidence="7">
    <location>
        <begin position="155"/>
        <end position="202"/>
    </location>
</feature>
<dbReference type="Pfam" id="PF21981">
    <property type="entry name" value="RecX_HTH3"/>
    <property type="match status" value="1"/>
</dbReference>
<proteinExistence type="inferred from homology"/>
<dbReference type="InterPro" id="IPR036388">
    <property type="entry name" value="WH-like_DNA-bd_sf"/>
</dbReference>
<evidence type="ECO:0000313" key="9">
    <source>
        <dbReference type="Proteomes" id="UP000262583"/>
    </source>
</evidence>
<evidence type="ECO:0000259" key="7">
    <source>
        <dbReference type="Pfam" id="PF21981"/>
    </source>
</evidence>
<dbReference type="InterPro" id="IPR053924">
    <property type="entry name" value="RecX_HTH_2nd"/>
</dbReference>
<comment type="subcellular location">
    <subcellularLocation>
        <location evidence="1 5">Cytoplasm</location>
    </subcellularLocation>
</comment>
<feature type="domain" description="RecX second three-helical" evidence="6">
    <location>
        <begin position="107"/>
        <end position="147"/>
    </location>
</feature>
<sequence length="212" mass="24273">MVITGFKAGKRKSDPFTVELSTGDTFQLDAELIVRFQLKKGMELNTDFRQRLEEEQATLLARRRLVRYLSGRRKTKKEAEEYLRRLGFKDRAVAAAIQGATELGLLNDESYAIAYRRTQERISAKGYRAIEHELIARGVAPSVARKAIADATSREYQLQLANQLAEKRRRALADLDPMKGRQRLSNFLLRRGFDAEVVSEVVRKFYGDSEND</sequence>
<comment type="similarity">
    <text evidence="2 5">Belongs to the RecX family.</text>
</comment>
<dbReference type="AlphaFoldDB" id="A0A2Z4Y2C8"/>
<dbReference type="InterPro" id="IPR003783">
    <property type="entry name" value="Regulatory_RecX"/>
</dbReference>
<dbReference type="KEGG" id="schv:BRCON_0241"/>
<evidence type="ECO:0000256" key="4">
    <source>
        <dbReference type="ARBA" id="ARBA00022490"/>
    </source>
</evidence>
<organism evidence="8 9">
    <name type="scientific">Sumerlaea chitinivorans</name>
    <dbReference type="NCBI Taxonomy" id="2250252"/>
    <lineage>
        <taxon>Bacteria</taxon>
        <taxon>Candidatus Sumerlaeota</taxon>
        <taxon>Candidatus Sumerlaeia</taxon>
        <taxon>Candidatus Sumerlaeales</taxon>
        <taxon>Candidatus Sumerlaeaceae</taxon>
        <taxon>Candidatus Sumerlaea</taxon>
    </lineage>
</organism>
<dbReference type="PANTHER" id="PTHR33602:SF1">
    <property type="entry name" value="REGULATORY PROTEIN RECX FAMILY PROTEIN"/>
    <property type="match status" value="1"/>
</dbReference>
<dbReference type="GO" id="GO:0005737">
    <property type="term" value="C:cytoplasm"/>
    <property type="evidence" value="ECO:0007669"/>
    <property type="project" value="UniProtKB-SubCell"/>
</dbReference>
<evidence type="ECO:0000256" key="1">
    <source>
        <dbReference type="ARBA" id="ARBA00004496"/>
    </source>
</evidence>
<dbReference type="GO" id="GO:0006282">
    <property type="term" value="P:regulation of DNA repair"/>
    <property type="evidence" value="ECO:0007669"/>
    <property type="project" value="UniProtKB-UniRule"/>
</dbReference>
<accession>A0A2Z4Y2C8</accession>
<gene>
    <name evidence="5" type="primary">recX</name>
    <name evidence="8" type="ORF">BRCON_0241</name>
</gene>
<dbReference type="Pfam" id="PF02631">
    <property type="entry name" value="RecX_HTH2"/>
    <property type="match status" value="1"/>
</dbReference>
<evidence type="ECO:0000259" key="6">
    <source>
        <dbReference type="Pfam" id="PF02631"/>
    </source>
</evidence>
<dbReference type="Gene3D" id="1.10.10.10">
    <property type="entry name" value="Winged helix-like DNA-binding domain superfamily/Winged helix DNA-binding domain"/>
    <property type="match status" value="3"/>
</dbReference>
<evidence type="ECO:0000313" key="8">
    <source>
        <dbReference type="EMBL" id="AXA35018.1"/>
    </source>
</evidence>
<evidence type="ECO:0000256" key="3">
    <source>
        <dbReference type="ARBA" id="ARBA00018111"/>
    </source>
</evidence>